<dbReference type="SUPFAM" id="SSF103473">
    <property type="entry name" value="MFS general substrate transporter"/>
    <property type="match status" value="1"/>
</dbReference>
<sequence length="509" mass="57387">MLLYNSGVYLFGAWVAPHSESDVIIERDASSGRISGGSDLQRVSIRHIGSSLHFVQKSPNPTCRNQNFPFDCYVISRESEKSSDPKRYLERQRFLAQRKMTAPDFLIVLSKIFRITDYCNPTGRKMNDDLKSAKKDPMYGYLLLLAVAAAIGFQGWRTLFNNFAVDEVGLNGLHIGVIQSVREIPGFLSLLVVFLLFFIKEHRLAAISILLLGGGIFITGMFPSFSGLIATTLLMSLGFHYFETTNQSLTLQYFSERQSPHVFARIRSLSAATNVMVGVVIFFLAGVFSFETNYLFLGGIIIACGLYALTRNPTNKALPAQRKEMVFRKKYWLFYVLNFLSGARRQIFVVFAVFMLVDKHHYSVEEIALLFVINNVTAYFFNPYIAKGINLFGEKKMLSLEYSGLILIFLAYVFIENRWVVAVLYILDHLFFNFAIGIRTYFQKHADPRDIAPSMAVGFTINHIAAVVIPVFGGILWLVDWRIPFIAGAVLSLISLGFVGMMKGPGVKE</sequence>
<feature type="transmembrane region" description="Helical" evidence="4">
    <location>
        <begin position="367"/>
        <end position="385"/>
    </location>
</feature>
<evidence type="ECO:0000256" key="2">
    <source>
        <dbReference type="ARBA" id="ARBA00022989"/>
    </source>
</evidence>
<feature type="transmembrane region" description="Helical" evidence="4">
    <location>
        <begin position="176"/>
        <end position="197"/>
    </location>
</feature>
<dbReference type="PANTHER" id="PTHR23526:SF4">
    <property type="entry name" value="INTEGRAL MEMBRANE TRANSPORT PROTEIN"/>
    <property type="match status" value="1"/>
</dbReference>
<keyword evidence="1 4" id="KW-0812">Transmembrane</keyword>
<dbReference type="InterPro" id="IPR052528">
    <property type="entry name" value="Sugar_transport-like"/>
</dbReference>
<feature type="transmembrane region" description="Helical" evidence="4">
    <location>
        <begin position="397"/>
        <end position="415"/>
    </location>
</feature>
<proteinExistence type="predicted"/>
<feature type="transmembrane region" description="Helical" evidence="4">
    <location>
        <begin position="421"/>
        <end position="442"/>
    </location>
</feature>
<dbReference type="Pfam" id="PF07690">
    <property type="entry name" value="MFS_1"/>
    <property type="match status" value="1"/>
</dbReference>
<evidence type="ECO:0000313" key="6">
    <source>
        <dbReference type="EMBL" id="VFK23390.1"/>
    </source>
</evidence>
<feature type="transmembrane region" description="Helical" evidence="4">
    <location>
        <begin position="138"/>
        <end position="156"/>
    </location>
</feature>
<dbReference type="EMBL" id="CAADFM010000004">
    <property type="protein sequence ID" value="VFK06736.1"/>
    <property type="molecule type" value="Genomic_DNA"/>
</dbReference>
<evidence type="ECO:0000256" key="4">
    <source>
        <dbReference type="SAM" id="Phobius"/>
    </source>
</evidence>
<evidence type="ECO:0000256" key="3">
    <source>
        <dbReference type="ARBA" id="ARBA00023136"/>
    </source>
</evidence>
<gene>
    <name evidence="5" type="ORF">BECKLPF1236A_GA0070988_1000415</name>
    <name evidence="6" type="ORF">BECKLPF1236C_GA0070990_1000519</name>
</gene>
<dbReference type="PANTHER" id="PTHR23526">
    <property type="entry name" value="INTEGRAL MEMBRANE TRANSPORT PROTEIN-RELATED"/>
    <property type="match status" value="1"/>
</dbReference>
<dbReference type="InterPro" id="IPR036259">
    <property type="entry name" value="MFS_trans_sf"/>
</dbReference>
<feature type="transmembrane region" description="Helical" evidence="4">
    <location>
        <begin position="204"/>
        <end position="222"/>
    </location>
</feature>
<dbReference type="InterPro" id="IPR011701">
    <property type="entry name" value="MFS"/>
</dbReference>
<keyword evidence="2 4" id="KW-1133">Transmembrane helix</keyword>
<feature type="transmembrane region" description="Helical" evidence="4">
    <location>
        <begin position="294"/>
        <end position="310"/>
    </location>
</feature>
<evidence type="ECO:0000313" key="5">
    <source>
        <dbReference type="EMBL" id="VFK06736.1"/>
    </source>
</evidence>
<dbReference type="Gene3D" id="1.20.1250.20">
    <property type="entry name" value="MFS general substrate transporter like domains"/>
    <property type="match status" value="2"/>
</dbReference>
<feature type="transmembrane region" description="Helical" evidence="4">
    <location>
        <begin position="483"/>
        <end position="502"/>
    </location>
</feature>
<feature type="transmembrane region" description="Helical" evidence="4">
    <location>
        <begin position="266"/>
        <end position="288"/>
    </location>
</feature>
<organism evidence="5">
    <name type="scientific">Candidatus Kentrum sp. LPFa</name>
    <dbReference type="NCBI Taxonomy" id="2126335"/>
    <lineage>
        <taxon>Bacteria</taxon>
        <taxon>Pseudomonadati</taxon>
        <taxon>Pseudomonadota</taxon>
        <taxon>Gammaproteobacteria</taxon>
        <taxon>Candidatus Kentrum</taxon>
    </lineage>
</organism>
<evidence type="ECO:0000256" key="1">
    <source>
        <dbReference type="ARBA" id="ARBA00022692"/>
    </source>
</evidence>
<dbReference type="EMBL" id="CAADFP010000005">
    <property type="protein sequence ID" value="VFK23390.1"/>
    <property type="molecule type" value="Genomic_DNA"/>
</dbReference>
<dbReference type="AlphaFoldDB" id="A0A450VPN6"/>
<reference evidence="5" key="1">
    <citation type="submission" date="2019-02" db="EMBL/GenBank/DDBJ databases">
        <authorList>
            <person name="Gruber-Vodicka R. H."/>
            <person name="Seah K. B. B."/>
        </authorList>
    </citation>
    <scope>NUCLEOTIDE SEQUENCE</scope>
    <source>
        <strain evidence="5">BECK_S312</strain>
        <strain evidence="6">BECK_S426</strain>
    </source>
</reference>
<name>A0A450VPN6_9GAMM</name>
<keyword evidence="3 4" id="KW-0472">Membrane</keyword>
<protein>
    <submittedName>
        <fullName evidence="5">Major Facilitator Superfamily protein</fullName>
    </submittedName>
</protein>
<feature type="transmembrane region" description="Helical" evidence="4">
    <location>
        <begin position="331"/>
        <end position="355"/>
    </location>
</feature>
<dbReference type="CDD" id="cd06174">
    <property type="entry name" value="MFS"/>
    <property type="match status" value="1"/>
</dbReference>
<dbReference type="GO" id="GO:0022857">
    <property type="term" value="F:transmembrane transporter activity"/>
    <property type="evidence" value="ECO:0007669"/>
    <property type="project" value="InterPro"/>
</dbReference>
<feature type="transmembrane region" description="Helical" evidence="4">
    <location>
        <begin position="228"/>
        <end position="245"/>
    </location>
</feature>
<accession>A0A450VPN6</accession>
<feature type="transmembrane region" description="Helical" evidence="4">
    <location>
        <begin position="454"/>
        <end position="477"/>
    </location>
</feature>